<dbReference type="PANTHER" id="PTHR45348">
    <property type="entry name" value="HYPOTHETICAL OXIDOREDUCTASE (EUROFUNG)"/>
    <property type="match status" value="1"/>
</dbReference>
<protein>
    <submittedName>
        <fullName evidence="4">Zinc-type alcohol dehydrogenase-like protein</fullName>
    </submittedName>
</protein>
<feature type="domain" description="Enoyl reductase (ER)" evidence="3">
    <location>
        <begin position="19"/>
        <end position="364"/>
    </location>
</feature>
<dbReference type="InterPro" id="IPR013154">
    <property type="entry name" value="ADH-like_N"/>
</dbReference>
<dbReference type="InterPro" id="IPR011032">
    <property type="entry name" value="GroES-like_sf"/>
</dbReference>
<dbReference type="InterPro" id="IPR013149">
    <property type="entry name" value="ADH-like_C"/>
</dbReference>
<keyword evidence="2" id="KW-1133">Transmembrane helix</keyword>
<proteinExistence type="predicted"/>
<gene>
    <name evidence="4" type="primary">SPAC2E1P3.01_1</name>
    <name evidence="4" type="ORF">LOC62_02G001823</name>
</gene>
<feature type="transmembrane region" description="Helical" evidence="2">
    <location>
        <begin position="130"/>
        <end position="152"/>
    </location>
</feature>
<keyword evidence="5" id="KW-1185">Reference proteome</keyword>
<dbReference type="SMART" id="SM00829">
    <property type="entry name" value="PKS_ER"/>
    <property type="match status" value="1"/>
</dbReference>
<dbReference type="GO" id="GO:0016651">
    <property type="term" value="F:oxidoreductase activity, acting on NAD(P)H"/>
    <property type="evidence" value="ECO:0007669"/>
    <property type="project" value="InterPro"/>
</dbReference>
<dbReference type="CDD" id="cd08249">
    <property type="entry name" value="enoyl_reductase_like"/>
    <property type="match status" value="1"/>
</dbReference>
<dbReference type="Pfam" id="PF00107">
    <property type="entry name" value="ADH_zinc_N"/>
    <property type="match status" value="1"/>
</dbReference>
<dbReference type="Pfam" id="PF08240">
    <property type="entry name" value="ADH_N"/>
    <property type="match status" value="1"/>
</dbReference>
<dbReference type="AlphaFoldDB" id="A0AAF0Y2M3"/>
<organism evidence="4 5">
    <name type="scientific">Vanrija pseudolonga</name>
    <dbReference type="NCBI Taxonomy" id="143232"/>
    <lineage>
        <taxon>Eukaryota</taxon>
        <taxon>Fungi</taxon>
        <taxon>Dikarya</taxon>
        <taxon>Basidiomycota</taxon>
        <taxon>Agaricomycotina</taxon>
        <taxon>Tremellomycetes</taxon>
        <taxon>Trichosporonales</taxon>
        <taxon>Trichosporonaceae</taxon>
        <taxon>Vanrija</taxon>
    </lineage>
</organism>
<feature type="region of interest" description="Disordered" evidence="1">
    <location>
        <begin position="418"/>
        <end position="449"/>
    </location>
</feature>
<dbReference type="Proteomes" id="UP000827549">
    <property type="component" value="Chromosome 2"/>
</dbReference>
<dbReference type="InterPro" id="IPR036291">
    <property type="entry name" value="NAD(P)-bd_dom_sf"/>
</dbReference>
<evidence type="ECO:0000256" key="1">
    <source>
        <dbReference type="SAM" id="MobiDB-lite"/>
    </source>
</evidence>
<name>A0AAF0Y2M3_9TREE</name>
<accession>A0AAF0Y2M3</accession>
<evidence type="ECO:0000313" key="4">
    <source>
        <dbReference type="EMBL" id="WOO78272.1"/>
    </source>
</evidence>
<keyword evidence="2" id="KW-0812">Transmembrane</keyword>
<dbReference type="SUPFAM" id="SSF51735">
    <property type="entry name" value="NAD(P)-binding Rossmann-fold domains"/>
    <property type="match status" value="1"/>
</dbReference>
<evidence type="ECO:0000259" key="3">
    <source>
        <dbReference type="SMART" id="SM00829"/>
    </source>
</evidence>
<evidence type="ECO:0000313" key="5">
    <source>
        <dbReference type="Proteomes" id="UP000827549"/>
    </source>
</evidence>
<dbReference type="Gene3D" id="3.40.50.720">
    <property type="entry name" value="NAD(P)-binding Rossmann-like Domain"/>
    <property type="match status" value="1"/>
</dbReference>
<dbReference type="EMBL" id="CP086715">
    <property type="protein sequence ID" value="WOO78272.1"/>
    <property type="molecule type" value="Genomic_DNA"/>
</dbReference>
<dbReference type="RefSeq" id="XP_062624304.1">
    <property type="nucleotide sequence ID" value="XM_062768320.1"/>
</dbReference>
<sequence>MTRHTKRQHALLAAIPSPKTDAWTWTEDHPHPDVGADEVLIETHYVALNPVDWKGVKYRFGLTPEPKVMGRDGSGIVVAVGDGVTDLVAGDRVWYCSNTALPHSGAFQHFSLHRASQVGKVPPSVSLQSAAAIGTGFLTAAVLLFKCFGFPVSKANVCRGRKTGPWIFITAGASSTGIYLIQLAHRLGLRVITTASKPNHAYLKSLGADVVLKRHDKDHELVHIIRKYTEDGVLLAVDNIGPKHSAVAREILAGSTAWRAEHHITTPSDDTTGRLVSIAGSPKEVPVFPDAVRAVDEIRISFSTTFYGQPEFAREIVNFVYSQLERGLLVPQRVFLDTSGLSGVRAALDVLEAGKVPSGYKLVVGGLKPLPSEAQIFTERASAKARGRLEKRKHYHLDYDLFDLDDLEFDPDAEDAWPPSRKIARSTKPASAPLPSAAAPAATVHSTVA</sequence>
<reference evidence="4" key="1">
    <citation type="submission" date="2023-10" db="EMBL/GenBank/DDBJ databases">
        <authorList>
            <person name="Noh H."/>
        </authorList>
    </citation>
    <scope>NUCLEOTIDE SEQUENCE</scope>
    <source>
        <strain evidence="4">DUCC4014</strain>
    </source>
</reference>
<feature type="compositionally biased region" description="Low complexity" evidence="1">
    <location>
        <begin position="429"/>
        <end position="442"/>
    </location>
</feature>
<dbReference type="InterPro" id="IPR020843">
    <property type="entry name" value="ER"/>
</dbReference>
<dbReference type="SUPFAM" id="SSF50129">
    <property type="entry name" value="GroES-like"/>
    <property type="match status" value="1"/>
</dbReference>
<evidence type="ECO:0000256" key="2">
    <source>
        <dbReference type="SAM" id="Phobius"/>
    </source>
</evidence>
<dbReference type="PANTHER" id="PTHR45348:SF2">
    <property type="entry name" value="ZINC-TYPE ALCOHOL DEHYDROGENASE-LIKE PROTEIN C2E1P3.01"/>
    <property type="match status" value="1"/>
</dbReference>
<dbReference type="InterPro" id="IPR047122">
    <property type="entry name" value="Trans-enoyl_RdTase-like"/>
</dbReference>
<keyword evidence="2" id="KW-0472">Membrane</keyword>
<dbReference type="Gene3D" id="3.90.180.10">
    <property type="entry name" value="Medium-chain alcohol dehydrogenases, catalytic domain"/>
    <property type="match status" value="1"/>
</dbReference>
<dbReference type="GeneID" id="87805076"/>
<feature type="transmembrane region" description="Helical" evidence="2">
    <location>
        <begin position="164"/>
        <end position="181"/>
    </location>
</feature>